<name>A0ABU7EXB8_9TELE</name>
<accession>A0ABU7EXB8</accession>
<evidence type="ECO:0000313" key="3">
    <source>
        <dbReference type="Proteomes" id="UP001352852"/>
    </source>
</evidence>
<organism evidence="2 3">
    <name type="scientific">Characodon lateralis</name>
    <dbReference type="NCBI Taxonomy" id="208331"/>
    <lineage>
        <taxon>Eukaryota</taxon>
        <taxon>Metazoa</taxon>
        <taxon>Chordata</taxon>
        <taxon>Craniata</taxon>
        <taxon>Vertebrata</taxon>
        <taxon>Euteleostomi</taxon>
        <taxon>Actinopterygii</taxon>
        <taxon>Neopterygii</taxon>
        <taxon>Teleostei</taxon>
        <taxon>Neoteleostei</taxon>
        <taxon>Acanthomorphata</taxon>
        <taxon>Ovalentaria</taxon>
        <taxon>Atherinomorphae</taxon>
        <taxon>Cyprinodontiformes</taxon>
        <taxon>Goodeidae</taxon>
        <taxon>Characodon</taxon>
    </lineage>
</organism>
<evidence type="ECO:0000256" key="1">
    <source>
        <dbReference type="SAM" id="MobiDB-lite"/>
    </source>
</evidence>
<reference evidence="2 3" key="1">
    <citation type="submission" date="2021-06" db="EMBL/GenBank/DDBJ databases">
        <authorList>
            <person name="Palmer J.M."/>
        </authorList>
    </citation>
    <scope>NUCLEOTIDE SEQUENCE [LARGE SCALE GENOMIC DNA]</scope>
    <source>
        <strain evidence="2 3">CL_MEX2019</strain>
        <tissue evidence="2">Muscle</tissue>
    </source>
</reference>
<comment type="caution">
    <text evidence="2">The sequence shown here is derived from an EMBL/GenBank/DDBJ whole genome shotgun (WGS) entry which is preliminary data.</text>
</comment>
<proteinExistence type="predicted"/>
<dbReference type="Proteomes" id="UP001352852">
    <property type="component" value="Unassembled WGS sequence"/>
</dbReference>
<feature type="compositionally biased region" description="Polar residues" evidence="1">
    <location>
        <begin position="28"/>
        <end position="54"/>
    </location>
</feature>
<gene>
    <name evidence="2" type="ORF">CHARACLAT_025750</name>
</gene>
<keyword evidence="3" id="KW-1185">Reference proteome</keyword>
<dbReference type="EMBL" id="JAHUTJ010068592">
    <property type="protein sequence ID" value="MED6291652.1"/>
    <property type="molecule type" value="Genomic_DNA"/>
</dbReference>
<sequence>MYKPPSEKGPNSKRAKEKHSSEPGRNLYKNQVQTPSEAGTNLHQNHIQNSICTRSKSIRTRSNLSEPGRKLHQSQVQISFRIRGFLLSEPGPTFIRTRPKLNQNQEEFFIRTS</sequence>
<evidence type="ECO:0000313" key="2">
    <source>
        <dbReference type="EMBL" id="MED6291652.1"/>
    </source>
</evidence>
<feature type="region of interest" description="Disordered" evidence="1">
    <location>
        <begin position="1"/>
        <end position="54"/>
    </location>
</feature>
<protein>
    <submittedName>
        <fullName evidence="2">Uncharacterized protein</fullName>
    </submittedName>
</protein>